<comment type="caution">
    <text evidence="2">The sequence shown here is derived from an EMBL/GenBank/DDBJ whole genome shotgun (WGS) entry which is preliminary data.</text>
</comment>
<dbReference type="PANTHER" id="PTHR23026">
    <property type="entry name" value="NADPH NITROREDUCTASE"/>
    <property type="match status" value="1"/>
</dbReference>
<dbReference type="InterPro" id="IPR029479">
    <property type="entry name" value="Nitroreductase"/>
</dbReference>
<dbReference type="InterPro" id="IPR050627">
    <property type="entry name" value="Nitroreductase/BluB"/>
</dbReference>
<organism evidence="2 3">
    <name type="scientific">Saccharopolyspora phatthalungensis</name>
    <dbReference type="NCBI Taxonomy" id="664693"/>
    <lineage>
        <taxon>Bacteria</taxon>
        <taxon>Bacillati</taxon>
        <taxon>Actinomycetota</taxon>
        <taxon>Actinomycetes</taxon>
        <taxon>Pseudonocardiales</taxon>
        <taxon>Pseudonocardiaceae</taxon>
        <taxon>Saccharopolyspora</taxon>
    </lineage>
</organism>
<accession>A0A840QG70</accession>
<protein>
    <submittedName>
        <fullName evidence="2">Nitroreductase</fullName>
    </submittedName>
</protein>
<dbReference type="InterPro" id="IPR000415">
    <property type="entry name" value="Nitroreductase-like"/>
</dbReference>
<sequence>MTEAHLSSNTLREAVALASRAPSLFNVQPWRWRAVAGSLELVLDRSRALPETDPTGRELALSNGAALHHAVLALRALGWPARVHRLPNPDEEADLLARIDVVAAAEPGEIDLALAGAACVRQADRRQYQPEPVPAPLLRELVLAGEAAGADVLVAEGDQRYALAQAFMKASVVHGASERYRRELAAWTGLSSVETEGMPEYSSPLHGRQYGDLVVRDYGRVSVAHKEAGSPRTAGSLLLISTANDDVAAHLAAGEATSAVLCQAELEGLASCPLSEAFEVPETRAFVRRAVLHDAGYPQLAIRVGWPSVSGRPPQTPRRPVRELLQDLVDRHPD</sequence>
<dbReference type="Proteomes" id="UP000584374">
    <property type="component" value="Unassembled WGS sequence"/>
</dbReference>
<evidence type="ECO:0000313" key="3">
    <source>
        <dbReference type="Proteomes" id="UP000584374"/>
    </source>
</evidence>
<dbReference type="PANTHER" id="PTHR23026:SF123">
    <property type="entry name" value="NAD(P)H NITROREDUCTASE RV3131-RELATED"/>
    <property type="match status" value="1"/>
</dbReference>
<gene>
    <name evidence="2" type="ORF">BJ970_005039</name>
</gene>
<reference evidence="2 3" key="1">
    <citation type="submission" date="2020-08" db="EMBL/GenBank/DDBJ databases">
        <title>Sequencing the genomes of 1000 actinobacteria strains.</title>
        <authorList>
            <person name="Klenk H.-P."/>
        </authorList>
    </citation>
    <scope>NUCLEOTIDE SEQUENCE [LARGE SCALE GENOMIC DNA]</scope>
    <source>
        <strain evidence="2 3">DSM 45584</strain>
    </source>
</reference>
<evidence type="ECO:0000313" key="2">
    <source>
        <dbReference type="EMBL" id="MBB5157505.1"/>
    </source>
</evidence>
<keyword evidence="3" id="KW-1185">Reference proteome</keyword>
<dbReference type="SUPFAM" id="SSF55469">
    <property type="entry name" value="FMN-dependent nitroreductase-like"/>
    <property type="match status" value="2"/>
</dbReference>
<dbReference type="Gene3D" id="3.40.109.10">
    <property type="entry name" value="NADH Oxidase"/>
    <property type="match status" value="1"/>
</dbReference>
<feature type="domain" description="Nitroreductase" evidence="1">
    <location>
        <begin position="126"/>
        <end position="306"/>
    </location>
</feature>
<dbReference type="AlphaFoldDB" id="A0A840QG70"/>
<evidence type="ECO:0000259" key="1">
    <source>
        <dbReference type="Pfam" id="PF00881"/>
    </source>
</evidence>
<dbReference type="GO" id="GO:0016491">
    <property type="term" value="F:oxidoreductase activity"/>
    <property type="evidence" value="ECO:0007669"/>
    <property type="project" value="InterPro"/>
</dbReference>
<dbReference type="NCBIfam" id="NF047509">
    <property type="entry name" value="Rv3131_FMN_oxido"/>
    <property type="match status" value="1"/>
</dbReference>
<dbReference type="EMBL" id="JACHIW010000001">
    <property type="protein sequence ID" value="MBB5157505.1"/>
    <property type="molecule type" value="Genomic_DNA"/>
</dbReference>
<dbReference type="RefSeq" id="WP_184728410.1">
    <property type="nucleotide sequence ID" value="NZ_JACHIW010000001.1"/>
</dbReference>
<proteinExistence type="predicted"/>
<dbReference type="Pfam" id="PF00881">
    <property type="entry name" value="Nitroreductase"/>
    <property type="match status" value="1"/>
</dbReference>
<name>A0A840QG70_9PSEU</name>